<feature type="transmembrane region" description="Helical" evidence="10">
    <location>
        <begin position="4206"/>
        <end position="4224"/>
    </location>
</feature>
<dbReference type="OrthoDB" id="120976at2759"/>
<dbReference type="CDD" id="cd00102">
    <property type="entry name" value="IPT"/>
    <property type="match status" value="1"/>
</dbReference>
<keyword evidence="5 11" id="KW-0732">Signal</keyword>
<evidence type="ECO:0000256" key="8">
    <source>
        <dbReference type="ARBA" id="ARBA00023180"/>
    </source>
</evidence>
<feature type="domain" description="G8" evidence="12">
    <location>
        <begin position="3014"/>
        <end position="3151"/>
    </location>
</feature>
<proteinExistence type="predicted"/>
<keyword evidence="9" id="KW-0966">Cell projection</keyword>
<dbReference type="InterPro" id="IPR052387">
    <property type="entry name" value="Fibrocystin"/>
</dbReference>
<dbReference type="InterPro" id="IPR011658">
    <property type="entry name" value="PA14_dom"/>
</dbReference>
<dbReference type="InterPro" id="IPR006626">
    <property type="entry name" value="PbH1"/>
</dbReference>
<dbReference type="FunFam" id="2.60.40.10:FF:000616">
    <property type="entry name" value="PKHD1 like 1"/>
    <property type="match status" value="2"/>
</dbReference>
<dbReference type="SMART" id="SM01225">
    <property type="entry name" value="G8"/>
    <property type="match status" value="2"/>
</dbReference>
<dbReference type="InterPro" id="IPR037524">
    <property type="entry name" value="PA14/GLEYA"/>
</dbReference>
<comment type="caution">
    <text evidence="14">The sequence shown here is derived from an EMBL/GenBank/DDBJ whole genome shotgun (WGS) entry which is preliminary data.</text>
</comment>
<dbReference type="InterPro" id="IPR019316">
    <property type="entry name" value="G8_domain"/>
</dbReference>
<evidence type="ECO:0000256" key="1">
    <source>
        <dbReference type="ARBA" id="ARBA00004167"/>
    </source>
</evidence>
<dbReference type="SUPFAM" id="SSF51126">
    <property type="entry name" value="Pectin lyase-like"/>
    <property type="match status" value="1"/>
</dbReference>
<keyword evidence="4" id="KW-1003">Cell membrane</keyword>
<dbReference type="FunFam" id="2.60.40.10:FF:001316">
    <property type="entry name" value="PKHD1 like 1"/>
    <property type="match status" value="1"/>
</dbReference>
<dbReference type="CDD" id="cd00603">
    <property type="entry name" value="IPT_PCSR"/>
    <property type="match status" value="10"/>
</dbReference>
<keyword evidence="15" id="KW-1185">Reference proteome</keyword>
<keyword evidence="10" id="KW-0812">Transmembrane</keyword>
<dbReference type="Proteomes" id="UP000606274">
    <property type="component" value="Unassembled WGS sequence"/>
</dbReference>
<dbReference type="SUPFAM" id="SSF81296">
    <property type="entry name" value="E set domains"/>
    <property type="match status" value="14"/>
</dbReference>
<evidence type="ECO:0000256" key="7">
    <source>
        <dbReference type="ARBA" id="ARBA00022989"/>
    </source>
</evidence>
<organism evidence="14 15">
    <name type="scientific">Silurus meridionalis</name>
    <name type="common">Southern catfish</name>
    <name type="synonym">Silurus soldatovi meridionalis</name>
    <dbReference type="NCBI Taxonomy" id="175797"/>
    <lineage>
        <taxon>Eukaryota</taxon>
        <taxon>Metazoa</taxon>
        <taxon>Chordata</taxon>
        <taxon>Craniata</taxon>
        <taxon>Vertebrata</taxon>
        <taxon>Euteleostomi</taxon>
        <taxon>Actinopterygii</taxon>
        <taxon>Neopterygii</taxon>
        <taxon>Teleostei</taxon>
        <taxon>Ostariophysi</taxon>
        <taxon>Siluriformes</taxon>
        <taxon>Siluridae</taxon>
        <taxon>Silurus</taxon>
    </lineage>
</organism>
<keyword evidence="10" id="KW-0472">Membrane</keyword>
<feature type="domain" description="G8" evidence="12">
    <location>
        <begin position="2163"/>
        <end position="2283"/>
    </location>
</feature>
<sequence>MRTPGSVNMQNAGGHMYLCLLIWILLINFSGAQRVLSVTPKLGSMNGATRLTIQGSGFAQQSQFSFDTSNPDIGNTVTLVSSTRSFPCDVEKDATLSTKITCYTRPMPQDNYMLAVKVDGVPIPTTGVCSGNPWNYWCIFYTRWYRTPSIQSITPLSGLPGTVVTLRGRIFTDVYGSNTATSSNGYNARFLRAYMGGMPCDLLIPNSDTLYGLTLDSNTSDWGYMSCKVTGTYVGHHNLSYIIDSEFGRSLPDFGTYRVSALNKLSMFQTFAEVTGVYPSQGSLHGGTLLTIQGNYFDQTDAPAKVLLGGRECTVQNVTDGAIVCVTPAYEWSYMTVFPGGRGLKMEMWNNSRPQRLEEVLSYNSSRPGYSVQWVDTLSYVWPLELDYFVSRFSGFFVPVETDNYYFIVKADDRVQMYFSKTGRPTDKVLIAYTTQWTNVYNRMSTQKSEVMSLEAGKPYYIEVLHQEYGGIASVDVGFYRETSTFTAQQTVDAVNEIQVINASYNVLDEIQMIAFKDWSAVAPVQEVQTVTITSDCFSLGTCDYTYYGLVYGTSRTGPIPVSAPAQVLQAELNALWSIKPDTVIVTMEQLDNQLQYSITFNSTRGDFLDLQYWTNGANVSINIMEAIKGKADLKNFTLVWGGIPSNPLAYNATVTEVTAALTAMASAACPKELLNVENSAIKYLRDYETNITGFTGDVSTRGTRVSDTDAFCGFWSLINPTIVFKSDDVTASGATYGSVSLQQYGTLCFAYKGYPKNGLELVFTYQNSLGAVSQVTSVIPVLYEQGGAWKYVCVDLLSGVQGRYPGRNYQLLQVNLYKDSGDYYIDMVQLGRAATVSDTNVALLKRKPPALADSGQFIQSLSVQKLTNSSDVTYKITTSPFNCASDFPLIEIGFLQKKTTSQDMLVLAQDTATVTVTRLQRASPPLKGTFSVEIFGQIVKDLSVNINEDDLKYALQGIPDLGMLSVKSTMSCKGNVWEINWLTMPGNQPLLKINDSAIVGVNPSVKAQTKQQGGLMKQSIMGDFLRVPTNKTQVQVFINGIPSVCSGDCGFTWSESKTPTVTGISPTQGASALGTVLTISGSGFSNSNAIIQIGNIQCSVLQVTNTSLTCSVGPASAGLYPVTVSFPTLGNAYYDGGNIFNFTYQMGVTSIEPSAGSVTGGTIITVSGYGFSQDTTANVGNAQCDVIDVNLNQLVCRVPAGLPGAKTVTVTMGNVKVTSRNLFTYDTNLTATITEVSPQTTTVFGIRTLTVNGTNFGTQVNGSAVLVGGIACDRLQWASTMITCLLPTLPPGLYDIKVIVGNQGYPLISSDVNATIEYILLLTGVSPQHGSLYGGTKLTITGSGFSPVLEDNAVTLGDTVCKVTAASDNQLQCVVQKKNQTYTVTNQGIDPTYGQGYAWSPTTVLASVGDTVVWIWQAPAFVQGLGYRVFSVDNPSSTEYNGVSFNSGNSKTANGFFSYYFTAPGVYYYSSGYIDSANQTSMQGVVNVRPLEERSIKLNVTVAGFQALEIQGSTRLRRSVSDCVAFPECTDSNTSSNSQSFSFSSCSSPIVNSISPDHGTYHDPIIIQGSGFSSITCAIQVTIGNISCNVINSTSTMIQCLLSADSGTPVGILLPVQVQINNLGTALLTMPSESARRYAVMPVLDSVSPSVGSTTGYTRLLLTGSGLTAGKVTVAGYPCITVSSNYTNIICDTSPSSAQTGNVAVQVGAVSSSCSADCSFQYSSSLAPTVSSISPNSITGNQTTVVVSGSGFGSYIEDLRVYAGNIKLEVKAVTDSILTLQVGPLPAGTHALKLIVMSKGLALGNATITSQAQASLQPSSGSLAGGTLLTITGNGFAAGNTSVMLGSYPCTIMTLTPSMVTCLTRSFTEAQVQVNIKVFGVNYPPLSFNYTRNQTPNITRVSPTTGPSGTEITVSGSGFGSAAGLVSMLIDGAPCNISSITDTTIQCTVGEHAGGTFPVTLYHQNKGYALTQANFSYELRMTQVVPNKGSYGGGAVVAVQGSGFDPNFSQILICNTQCNVNRNTSTSTNLYCQVPPNNGTQAVLSCTVVVLNRYGSANITNGYTYKTSLTPVITDVSPRRGGTAGGTLLTIAGYGFSGGMVSVTIAGSVCDVQSANDTQVICVTNAQANSQQTKVLVNVGDRGMAQTDNANFFYIDVWSSRYTWGGESPPDEGTFAVITKGQTILLDVSTPVLKMLLIQGGTLIFDEADIELQAENILITDGGTLQIGTEAKPFQHKAIITLHGHLRAPELPVYGAKTLGVREGVLDLHGIPIPITWTRLAQTANNGSNTLVLMDSVTWKVGDEIVIASTGARHSQQQNEVMTIASVSPDGQTLTLTSPLSYTHLGITVTLPDGTMFEARAEVGVLTRNIVVRGSINTEWNDKIQACPDGFNTGEFATQTCFQGRFGEETGSDQFGGCIMFHAPRPGENLAIGRIEYVEIFNAGQAFRLGRYPIHWHLMGDINFKSYVRGCGIHQTYNRAVTIHNTHRLLVEHNVIYNIMGGAFFIEDGIETGNILQYNLAVFVRQSTSLLNDDVTPAGYWVTNPNNTIRHNAAAGGTHFGYWYRMHDHPDGPSYDSNICQKMVPLGEFYNNTAHSQGWFGLWIFQEFFPKKDGKCSSTIPEPAVFRKLTSWNNEKGAEWVNAGAVQFNNFLMVNNEVAGVETKRIIQQHVSGWGLDKGAGLVNSTIVGHVDELGLGTNYCTSRAIVLPLEDGMSVINTTFINFDRPNCAVVGVTTIQGTSGDFAGGWTVKFSGIQFYQSPNKANFRWEHEIALLDVDGSLTGNSDYKVVPKSNLLDPAHCFGNASWSIGFPGTVCDNTINFHRLGINSSLPSSLLFKDLILTNTYGTSVVPFADKLITHKSGWMALIPTDKTYTWYFRNALQISNISYSAVFYGFKPQDYVIINHNLTQSPDQVFVMDRRNGSANPLNPDVNINGDWYMDKSSNNLYYIVSGKTTASKRRRRNSVDRSTSDISVAFGVYNCFYTNCAPPQPATVAPPPSRRPANFIAWSNQSFWLSSAENNFTVPKEGANVVIPSGKWVVLDTSLPPLKNLTVMGVLEIPDNMTTMSNRTTDSIVLDATYISILGGRLIAGWSDQPFSGQLKIILRGNQRTLEWPLPAGQNQGSKVLGVFGSLDLYGMPHRVYRTKLASTAWGGSSSLSLQEPVDWQAGDEIVLSTTSYDPWQTETRTISAVSNNGLTLTLDQPLTYTHIAENYTAPGTSKTYRLAGDVGLLSRNIKIIGGDYPELFSESFGARVLVGSFSAGGIDYRGKAQIRDVEFYHTGQEGWTDSTDPRYSVAFLNLGMVSQNESYVKGCAFHHGFAPAIGIFGTDGMTVDDNIIHHTVGEGIRVWGNKVTLRGNLVTLTLWPGSYNGRQELLNSNWPAAIEANMGDNVVLQGNIVAGYERVGFRINGEPCPGSLNPVDQWQQNEVHGGLFGVYMNKDGLSDCSQIQGFTIWRSFDYGIYFQVYMSIIVSNVTLVDNGMGIMPLIYEPPSVTHEYSNKSVIIQDSLIVGSSPNFNCTDTLSVNDTNIALSGGQRAPRPLNGGRSGICWPTFESAHNHAPMKPHDLLMSYNTISGFMSVKRTTFVGFRNVCSSETNYMFFTNPNNEDLQHPISVQSITKSNSTEEAQVFVHHPDLSKVNPSDCVDMDCDAKKKSMIKDLDGSFLGAVGAVIPFSEYEWDGDPRHGLGDYRIPKVMLTYLNGSRIPVANVAPYKGVIRDSTCTLMRTWQAYKCFGMNYRMLVIESMDADSETRRLSPVAVLGDGYVDLLNGPQDHGWCAGYTCQKRVSLFHSIVATNKSFDIYFTGVSPQKLRLMMLNANPQETVKVAVFYSNPQRLDVYVSDQLVAPNNAQWNTGHTDYTLLKPTFPGQYVPTLSGTAGSNFFDPDYKMMHVLLQGSTPVQIITSPLLFISFNLPAMTEEEFFGDQLINNLAIFLKIPAYKIRITNIVRENSGAQRRKRSTGLTVEVEIKEPPTNQTSANSTSDSDQFTMLKAAADTLAQAAVSGNLSQSIGFNVSSVGVIVPPPPANDPTWSQVANQEVTRETQSVQMVSSVSTLMVVVEPVAGLNPGTLSIQPVIMALDQQGNCVSVGVTSLTITAVLKDAFGNLEDGLFGTTTIPFQSCFANYTDLAINTTGKNMTLAFTLNEWTAQSRSFTVNSLSTTTFTTTSTTQSTTTKTTTMQDPNDDHNSIFDSSPGFTTHTVYMIMLLGVLHLIYTVVLENK</sequence>
<dbReference type="FunFam" id="2.160.20.10:FF:000070">
    <property type="entry name" value="PKHD1 like 1"/>
    <property type="match status" value="1"/>
</dbReference>
<dbReference type="FunFam" id="2.60.40.10:FF:001332">
    <property type="entry name" value="PKHD1 like 1"/>
    <property type="match status" value="1"/>
</dbReference>
<evidence type="ECO:0000256" key="3">
    <source>
        <dbReference type="ARBA" id="ARBA00004316"/>
    </source>
</evidence>
<dbReference type="EMBL" id="JABFDY010000022">
    <property type="protein sequence ID" value="KAF7691272.1"/>
    <property type="molecule type" value="Genomic_DNA"/>
</dbReference>
<dbReference type="Pfam" id="PF01833">
    <property type="entry name" value="TIG"/>
    <property type="match status" value="14"/>
</dbReference>
<dbReference type="GO" id="GO:0007399">
    <property type="term" value="P:nervous system development"/>
    <property type="evidence" value="ECO:0007669"/>
    <property type="project" value="UniProtKB-ARBA"/>
</dbReference>
<dbReference type="PANTHER" id="PTHR46769">
    <property type="entry name" value="POLYCYSTIC KIDNEY AND HEPATIC DISEASE 1 (AUTOSOMAL RECESSIVE)-LIKE 1"/>
    <property type="match status" value="1"/>
</dbReference>
<evidence type="ECO:0000259" key="12">
    <source>
        <dbReference type="PROSITE" id="PS51484"/>
    </source>
</evidence>
<evidence type="ECO:0000256" key="4">
    <source>
        <dbReference type="ARBA" id="ARBA00022475"/>
    </source>
</evidence>
<evidence type="ECO:0000256" key="9">
    <source>
        <dbReference type="ARBA" id="ARBA00023273"/>
    </source>
</evidence>
<evidence type="ECO:0000256" key="11">
    <source>
        <dbReference type="SAM" id="SignalP"/>
    </source>
</evidence>
<dbReference type="Pfam" id="PF24606">
    <property type="entry name" value="CEMIP_beta-hel"/>
    <property type="match status" value="2"/>
</dbReference>
<name>A0A8T0AI96_SILME</name>
<feature type="chain" id="PRO_5035750511" description="Fibrocystin-L" evidence="11">
    <location>
        <begin position="33"/>
        <end position="4227"/>
    </location>
</feature>
<dbReference type="SMART" id="SM00710">
    <property type="entry name" value="PbH1"/>
    <property type="match status" value="8"/>
</dbReference>
<dbReference type="InterPro" id="IPR002909">
    <property type="entry name" value="IPT_dom"/>
</dbReference>
<dbReference type="FunFam" id="2.60.40.10:FF:001292">
    <property type="entry name" value="PKHD1 like 1"/>
    <property type="match status" value="1"/>
</dbReference>
<dbReference type="SUPFAM" id="SSF49503">
    <property type="entry name" value="Cupredoxins"/>
    <property type="match status" value="1"/>
</dbReference>
<accession>A0A8T0AI96</accession>
<comment type="subcellular location">
    <subcellularLocation>
        <location evidence="2">Cell membrane</location>
    </subcellularLocation>
    <subcellularLocation>
        <location evidence="3">Cell projection</location>
    </subcellularLocation>
    <subcellularLocation>
        <location evidence="1">Membrane</location>
        <topology evidence="1">Single-pass membrane protein</topology>
    </subcellularLocation>
</comment>
<reference evidence="14" key="1">
    <citation type="submission" date="2020-08" db="EMBL/GenBank/DDBJ databases">
        <title>Chromosome-level assembly of Southern catfish (Silurus meridionalis) provides insights into visual adaptation to the nocturnal and benthic lifestyles.</title>
        <authorList>
            <person name="Zhang Y."/>
            <person name="Wang D."/>
            <person name="Peng Z."/>
        </authorList>
    </citation>
    <scope>NUCLEOTIDE SEQUENCE</scope>
    <source>
        <strain evidence="14">SWU-2019-XX</strain>
        <tissue evidence="14">Muscle</tissue>
    </source>
</reference>
<dbReference type="PANTHER" id="PTHR46769:SF2">
    <property type="entry name" value="FIBROCYSTIN-L ISOFORM 2 PRECURSOR-RELATED"/>
    <property type="match status" value="1"/>
</dbReference>
<dbReference type="FunFam" id="2.60.40.10:FF:001057">
    <property type="entry name" value="PKHD1 like 1"/>
    <property type="match status" value="1"/>
</dbReference>
<evidence type="ECO:0008006" key="16">
    <source>
        <dbReference type="Google" id="ProtNLM"/>
    </source>
</evidence>
<dbReference type="Pfam" id="PF07691">
    <property type="entry name" value="PA14"/>
    <property type="match status" value="1"/>
</dbReference>
<dbReference type="Pfam" id="PF10162">
    <property type="entry name" value="G8"/>
    <property type="match status" value="2"/>
</dbReference>
<protein>
    <recommendedName>
        <fullName evidence="16">Fibrocystin-L</fullName>
    </recommendedName>
</protein>
<evidence type="ECO:0000313" key="14">
    <source>
        <dbReference type="EMBL" id="KAF7691272.1"/>
    </source>
</evidence>
<evidence type="ECO:0000256" key="5">
    <source>
        <dbReference type="ARBA" id="ARBA00022729"/>
    </source>
</evidence>
<dbReference type="InterPro" id="IPR014756">
    <property type="entry name" value="Ig_E-set"/>
</dbReference>
<dbReference type="Gene3D" id="2.60.120.1560">
    <property type="match status" value="1"/>
</dbReference>
<dbReference type="InterPro" id="IPR008972">
    <property type="entry name" value="Cupredoxin"/>
</dbReference>
<gene>
    <name evidence="14" type="ORF">HF521_011569</name>
</gene>
<keyword evidence="7 10" id="KW-1133">Transmembrane helix</keyword>
<dbReference type="GO" id="GO:0042995">
    <property type="term" value="C:cell projection"/>
    <property type="evidence" value="ECO:0007669"/>
    <property type="project" value="UniProtKB-SubCell"/>
</dbReference>
<feature type="signal peptide" evidence="11">
    <location>
        <begin position="1"/>
        <end position="32"/>
    </location>
</feature>
<dbReference type="SMART" id="SM00429">
    <property type="entry name" value="IPT"/>
    <property type="match status" value="10"/>
</dbReference>
<evidence type="ECO:0000256" key="10">
    <source>
        <dbReference type="SAM" id="Phobius"/>
    </source>
</evidence>
<dbReference type="Gene3D" id="2.60.40.10">
    <property type="entry name" value="Immunoglobulins"/>
    <property type="match status" value="13"/>
</dbReference>
<dbReference type="SUPFAM" id="SSF56988">
    <property type="entry name" value="Anthrax protective antigen"/>
    <property type="match status" value="1"/>
</dbReference>
<dbReference type="FunFam" id="2.60.40.10:FF:001165">
    <property type="entry name" value="PKHD1 like 1"/>
    <property type="match status" value="1"/>
</dbReference>
<dbReference type="InterPro" id="IPR055401">
    <property type="entry name" value="CEMIP_beta-hel_dom"/>
</dbReference>
<evidence type="ECO:0000256" key="2">
    <source>
        <dbReference type="ARBA" id="ARBA00004236"/>
    </source>
</evidence>
<keyword evidence="6" id="KW-0677">Repeat</keyword>
<evidence type="ECO:0000259" key="13">
    <source>
        <dbReference type="PROSITE" id="PS51820"/>
    </source>
</evidence>
<keyword evidence="8" id="KW-0325">Glycoprotein</keyword>
<dbReference type="GO" id="GO:0005886">
    <property type="term" value="C:plasma membrane"/>
    <property type="evidence" value="ECO:0007669"/>
    <property type="project" value="UniProtKB-SubCell"/>
</dbReference>
<dbReference type="Gene3D" id="2.60.40.420">
    <property type="entry name" value="Cupredoxins - blue copper proteins"/>
    <property type="match status" value="1"/>
</dbReference>
<dbReference type="InterPro" id="IPR011050">
    <property type="entry name" value="Pectin_lyase_fold/virulence"/>
</dbReference>
<dbReference type="FunFam" id="2.60.40.10:FF:000857">
    <property type="entry name" value="PKHD1 like 1"/>
    <property type="match status" value="1"/>
</dbReference>
<feature type="domain" description="PA14" evidence="13">
    <location>
        <begin position="339"/>
        <end position="493"/>
    </location>
</feature>
<dbReference type="PROSITE" id="PS51820">
    <property type="entry name" value="PA14"/>
    <property type="match status" value="1"/>
</dbReference>
<dbReference type="PROSITE" id="PS51484">
    <property type="entry name" value="G8"/>
    <property type="match status" value="2"/>
</dbReference>
<evidence type="ECO:0000313" key="15">
    <source>
        <dbReference type="Proteomes" id="UP000606274"/>
    </source>
</evidence>
<evidence type="ECO:0000256" key="6">
    <source>
        <dbReference type="ARBA" id="ARBA00022737"/>
    </source>
</evidence>
<dbReference type="InterPro" id="IPR013783">
    <property type="entry name" value="Ig-like_fold"/>
</dbReference>